<dbReference type="EMBL" id="JPWI01000007">
    <property type="protein sequence ID" value="RCK45489.1"/>
    <property type="molecule type" value="Genomic_DNA"/>
</dbReference>
<comment type="caution">
    <text evidence="2">The sequence shown here is derived from an EMBL/GenBank/DDBJ whole genome shotgun (WGS) entry which is preliminary data.</text>
</comment>
<dbReference type="Proteomes" id="UP000252255">
    <property type="component" value="Unassembled WGS sequence"/>
</dbReference>
<reference evidence="2 3" key="1">
    <citation type="submission" date="2014-07" db="EMBL/GenBank/DDBJ databases">
        <title>Draft genome sequence of Thalassospira profundimaris PR54-5.</title>
        <authorList>
            <person name="Lai Q."/>
            <person name="Shao Z."/>
        </authorList>
    </citation>
    <scope>NUCLEOTIDE SEQUENCE [LARGE SCALE GENOMIC DNA]</scope>
    <source>
        <strain evidence="2 3">PR54-5</strain>
    </source>
</reference>
<dbReference type="RefSeq" id="WP_114098434.1">
    <property type="nucleotide sequence ID" value="NZ_JPWI01000007.1"/>
</dbReference>
<feature type="transmembrane region" description="Helical" evidence="1">
    <location>
        <begin position="228"/>
        <end position="248"/>
    </location>
</feature>
<evidence type="ECO:0000313" key="3">
    <source>
        <dbReference type="Proteomes" id="UP000252255"/>
    </source>
</evidence>
<proteinExistence type="predicted"/>
<gene>
    <name evidence="2" type="ORF">TH30_13000</name>
</gene>
<dbReference type="AlphaFoldDB" id="A0A367WW98"/>
<sequence>MATDDMALLAINTAGIWTKSIEVIRANWRRFMFLCGAFAVIRYPLLYVGGGMVDLINAGLEFAFECAVLYVTCFWLITGTSKLGMRSLLRFVPRYLFLSLLVSVPSILYFLTVDGTLILTTSDIRDLAGDNTSLEHSMTLVGGLIRTIFALIVFLFGATWVPAVILKFDKGLLRAVKRGWRTLAFGLMGLLIGPFLFSLIVDVTYLLLGDLSIGLLVETGGGLTRLHLLFVLGALLGAGKLLIVNVLLGTVASRTLILGEERLRKDHIPGGDGLGLSAR</sequence>
<keyword evidence="1" id="KW-0472">Membrane</keyword>
<name>A0A367WW98_9PROT</name>
<keyword evidence="1" id="KW-0812">Transmembrane</keyword>
<feature type="transmembrane region" description="Helical" evidence="1">
    <location>
        <begin position="62"/>
        <end position="83"/>
    </location>
</feature>
<evidence type="ECO:0000313" key="2">
    <source>
        <dbReference type="EMBL" id="RCK45489.1"/>
    </source>
</evidence>
<feature type="transmembrane region" description="Helical" evidence="1">
    <location>
        <begin position="182"/>
        <end position="208"/>
    </location>
</feature>
<feature type="transmembrane region" description="Helical" evidence="1">
    <location>
        <begin position="95"/>
        <end position="119"/>
    </location>
</feature>
<feature type="transmembrane region" description="Helical" evidence="1">
    <location>
        <begin position="31"/>
        <end position="50"/>
    </location>
</feature>
<feature type="transmembrane region" description="Helical" evidence="1">
    <location>
        <begin position="139"/>
        <end position="161"/>
    </location>
</feature>
<keyword evidence="1" id="KW-1133">Transmembrane helix</keyword>
<organism evidence="2 3">
    <name type="scientific">Thalassospira profundimaris</name>
    <dbReference type="NCBI Taxonomy" id="502049"/>
    <lineage>
        <taxon>Bacteria</taxon>
        <taxon>Pseudomonadati</taxon>
        <taxon>Pseudomonadota</taxon>
        <taxon>Alphaproteobacteria</taxon>
        <taxon>Rhodospirillales</taxon>
        <taxon>Thalassospiraceae</taxon>
        <taxon>Thalassospira</taxon>
    </lineage>
</organism>
<protein>
    <recommendedName>
        <fullName evidence="4">Glycerophosphoryl diester phosphodiesterase membrane domain-containing protein</fullName>
    </recommendedName>
</protein>
<evidence type="ECO:0008006" key="4">
    <source>
        <dbReference type="Google" id="ProtNLM"/>
    </source>
</evidence>
<accession>A0A367WW98</accession>
<evidence type="ECO:0000256" key="1">
    <source>
        <dbReference type="SAM" id="Phobius"/>
    </source>
</evidence>